<dbReference type="Pfam" id="PF00378">
    <property type="entry name" value="ECH_1"/>
    <property type="match status" value="1"/>
</dbReference>
<evidence type="ECO:0000313" key="5">
    <source>
        <dbReference type="Proteomes" id="UP000030671"/>
    </source>
</evidence>
<dbReference type="KEGG" id="hir:HETIRDRAFT_413123"/>
<organism evidence="4 5">
    <name type="scientific">Heterobasidion irregulare (strain TC 32-1)</name>
    <dbReference type="NCBI Taxonomy" id="747525"/>
    <lineage>
        <taxon>Eukaryota</taxon>
        <taxon>Fungi</taxon>
        <taxon>Dikarya</taxon>
        <taxon>Basidiomycota</taxon>
        <taxon>Agaricomycotina</taxon>
        <taxon>Agaricomycetes</taxon>
        <taxon>Russulales</taxon>
        <taxon>Bondarzewiaceae</taxon>
        <taxon>Heterobasidion</taxon>
        <taxon>Heterobasidion annosum species complex</taxon>
    </lineage>
</organism>
<name>W4KLP4_HETIT</name>
<dbReference type="GeneID" id="20673091"/>
<dbReference type="AlphaFoldDB" id="W4KLP4"/>
<dbReference type="GO" id="GO:0005739">
    <property type="term" value="C:mitochondrion"/>
    <property type="evidence" value="ECO:0007669"/>
    <property type="project" value="TreeGrafter"/>
</dbReference>
<dbReference type="GO" id="GO:0003824">
    <property type="term" value="F:catalytic activity"/>
    <property type="evidence" value="ECO:0007669"/>
    <property type="project" value="InterPro"/>
</dbReference>
<dbReference type="Gene3D" id="3.90.226.10">
    <property type="entry name" value="2-enoyl-CoA Hydratase, Chain A, domain 1"/>
    <property type="match status" value="1"/>
</dbReference>
<dbReference type="GO" id="GO:0006635">
    <property type="term" value="P:fatty acid beta-oxidation"/>
    <property type="evidence" value="ECO:0007669"/>
    <property type="project" value="TreeGrafter"/>
</dbReference>
<sequence length="285" mass="30874">MTPQRDFLVEQPTHSDEVVINFPAEHVLVIVMNRQASLNAMTPQMETDIKNCLNWFDSEPSLWVAIITGTGRAFCAGADLKAWNTKQQGGQSDEQERIASSPHGFGSISRRVSSKPILAAVNGGAFGGGVEMVMNCDLVIASDEAVFSLPEVKRGVIAAQGVIPRLRAVAGHQLASEMLLLGRTISAAEAQQRFGFVNSVVPKERVLQTAIEWATQIAANSPDAVQSTKRGLILAAQHGDVERAVIAHAWSAESKRAYKGNNIKEGLKAFSEHKRKPNWSNPAKL</sequence>
<dbReference type="RefSeq" id="XP_009540737.1">
    <property type="nucleotide sequence ID" value="XM_009542442.1"/>
</dbReference>
<evidence type="ECO:0008006" key="6">
    <source>
        <dbReference type="Google" id="ProtNLM"/>
    </source>
</evidence>
<proteinExistence type="inferred from homology"/>
<dbReference type="EMBL" id="KI925454">
    <property type="protein sequence ID" value="ETW86747.1"/>
    <property type="molecule type" value="Genomic_DNA"/>
</dbReference>
<evidence type="ECO:0000313" key="4">
    <source>
        <dbReference type="EMBL" id="ETW86747.1"/>
    </source>
</evidence>
<dbReference type="PROSITE" id="PS00166">
    <property type="entry name" value="ENOYL_COA_HYDRATASE"/>
    <property type="match status" value="1"/>
</dbReference>
<comment type="similarity">
    <text evidence="1 2">Belongs to the enoyl-CoA hydratase/isomerase family.</text>
</comment>
<protein>
    <recommendedName>
        <fullName evidence="6">Enoyl-CoA hydratase</fullName>
    </recommendedName>
</protein>
<dbReference type="CDD" id="cd06558">
    <property type="entry name" value="crotonase-like"/>
    <property type="match status" value="1"/>
</dbReference>
<dbReference type="InterPro" id="IPR001753">
    <property type="entry name" value="Enoyl-CoA_hydra/iso"/>
</dbReference>
<evidence type="ECO:0000256" key="3">
    <source>
        <dbReference type="SAM" id="MobiDB-lite"/>
    </source>
</evidence>
<evidence type="ECO:0000256" key="1">
    <source>
        <dbReference type="ARBA" id="ARBA00005254"/>
    </source>
</evidence>
<dbReference type="HOGENOM" id="CLU_009834_7_6_1"/>
<dbReference type="InterPro" id="IPR018376">
    <property type="entry name" value="Enoyl-CoA_hyd/isom_CS"/>
</dbReference>
<keyword evidence="5" id="KW-1185">Reference proteome</keyword>
<dbReference type="Proteomes" id="UP000030671">
    <property type="component" value="Unassembled WGS sequence"/>
</dbReference>
<dbReference type="InterPro" id="IPR029045">
    <property type="entry name" value="ClpP/crotonase-like_dom_sf"/>
</dbReference>
<dbReference type="STRING" id="747525.W4KLP4"/>
<dbReference type="SUPFAM" id="SSF52096">
    <property type="entry name" value="ClpP/crotonase"/>
    <property type="match status" value="1"/>
</dbReference>
<dbReference type="OrthoDB" id="2139957at2759"/>
<dbReference type="InParanoid" id="W4KLP4"/>
<dbReference type="PANTHER" id="PTHR11941:SF158">
    <property type="entry name" value="ENOYL-COA HYDRATASE (AFU_ORTHOLOGUE AFUA_2G10650)"/>
    <property type="match status" value="1"/>
</dbReference>
<reference evidence="4 5" key="1">
    <citation type="journal article" date="2012" name="New Phytol.">
        <title>Insight into trade-off between wood decay and parasitism from the genome of a fungal forest pathogen.</title>
        <authorList>
            <person name="Olson A."/>
            <person name="Aerts A."/>
            <person name="Asiegbu F."/>
            <person name="Belbahri L."/>
            <person name="Bouzid O."/>
            <person name="Broberg A."/>
            <person name="Canback B."/>
            <person name="Coutinho P.M."/>
            <person name="Cullen D."/>
            <person name="Dalman K."/>
            <person name="Deflorio G."/>
            <person name="van Diepen L.T."/>
            <person name="Dunand C."/>
            <person name="Duplessis S."/>
            <person name="Durling M."/>
            <person name="Gonthier P."/>
            <person name="Grimwood J."/>
            <person name="Fossdal C.G."/>
            <person name="Hansson D."/>
            <person name="Henrissat B."/>
            <person name="Hietala A."/>
            <person name="Himmelstrand K."/>
            <person name="Hoffmeister D."/>
            <person name="Hogberg N."/>
            <person name="James T.Y."/>
            <person name="Karlsson M."/>
            <person name="Kohler A."/>
            <person name="Kues U."/>
            <person name="Lee Y.H."/>
            <person name="Lin Y.C."/>
            <person name="Lind M."/>
            <person name="Lindquist E."/>
            <person name="Lombard V."/>
            <person name="Lucas S."/>
            <person name="Lunden K."/>
            <person name="Morin E."/>
            <person name="Murat C."/>
            <person name="Park J."/>
            <person name="Raffaello T."/>
            <person name="Rouze P."/>
            <person name="Salamov A."/>
            <person name="Schmutz J."/>
            <person name="Solheim H."/>
            <person name="Stahlberg J."/>
            <person name="Velez H."/>
            <person name="de Vries R.P."/>
            <person name="Wiebenga A."/>
            <person name="Woodward S."/>
            <person name="Yakovlev I."/>
            <person name="Garbelotto M."/>
            <person name="Martin F."/>
            <person name="Grigoriev I.V."/>
            <person name="Stenlid J."/>
        </authorList>
    </citation>
    <scope>NUCLEOTIDE SEQUENCE [LARGE SCALE GENOMIC DNA]</scope>
    <source>
        <strain evidence="4 5">TC 32-1</strain>
    </source>
</reference>
<accession>W4KLP4</accession>
<feature type="region of interest" description="Disordered" evidence="3">
    <location>
        <begin position="86"/>
        <end position="107"/>
    </location>
</feature>
<dbReference type="PANTHER" id="PTHR11941">
    <property type="entry name" value="ENOYL-COA HYDRATASE-RELATED"/>
    <property type="match status" value="1"/>
</dbReference>
<gene>
    <name evidence="4" type="ORF">HETIRDRAFT_413123</name>
</gene>
<dbReference type="eggNOG" id="KOG1680">
    <property type="taxonomic scope" value="Eukaryota"/>
</dbReference>
<evidence type="ECO:0000256" key="2">
    <source>
        <dbReference type="RuleBase" id="RU003707"/>
    </source>
</evidence>